<sequence length="300" mass="33308">MPVLAKPKPHEEVSLQSAVRGNSALFPVCANPKCGSSWLRLWRNRQAPVIEGGWTCSAECTRAAVEGCLRRETEGAADLPQGHRHRVPIGLILLEKGWISREQLRAALDAHREAIAKGKQAVRVGTWLVEQTGLEERLLTRALGIQWNCPVFEIANYRPETVCGLVPRLFLDAFGVLPLHVAAASVLYVAFADRIDRCVTFALERMTGLRVEAGLADGSEFRAAHAVMLGERFPAARLIEAASSSVLTQELTRVIEATKPQEGKLVRLREYFWLRLWHRKGAPAQEDETEDVVCSITRFG</sequence>
<reference evidence="2 3" key="1">
    <citation type="submission" date="2018-08" db="EMBL/GenBank/DDBJ databases">
        <title>Acidipila sp. 4G-K13, an acidobacterium isolated from forest soil.</title>
        <authorList>
            <person name="Gao Z.-H."/>
            <person name="Qiu L.-H."/>
        </authorList>
    </citation>
    <scope>NUCLEOTIDE SEQUENCE [LARGE SCALE GENOMIC DNA]</scope>
    <source>
        <strain evidence="2 3">4G-K13</strain>
    </source>
</reference>
<dbReference type="InterPro" id="IPR037257">
    <property type="entry name" value="T2SS_E_N_sf"/>
</dbReference>
<proteinExistence type="predicted"/>
<evidence type="ECO:0000313" key="3">
    <source>
        <dbReference type="Proteomes" id="UP000264702"/>
    </source>
</evidence>
<dbReference type="EMBL" id="QVQT01000002">
    <property type="protein sequence ID" value="RFU17435.1"/>
    <property type="molecule type" value="Genomic_DNA"/>
</dbReference>
<evidence type="ECO:0000313" key="2">
    <source>
        <dbReference type="EMBL" id="RFU17435.1"/>
    </source>
</evidence>
<accession>A0A372IR91</accession>
<dbReference type="SUPFAM" id="SSF160246">
    <property type="entry name" value="EspE N-terminal domain-like"/>
    <property type="match status" value="1"/>
</dbReference>
<feature type="domain" description="Type II secretion system protein GspE N-terminal" evidence="1">
    <location>
        <begin position="148"/>
        <end position="224"/>
    </location>
</feature>
<organism evidence="2 3">
    <name type="scientific">Paracidobacterium acidisoli</name>
    <dbReference type="NCBI Taxonomy" id="2303751"/>
    <lineage>
        <taxon>Bacteria</taxon>
        <taxon>Pseudomonadati</taxon>
        <taxon>Acidobacteriota</taxon>
        <taxon>Terriglobia</taxon>
        <taxon>Terriglobales</taxon>
        <taxon>Acidobacteriaceae</taxon>
        <taxon>Paracidobacterium</taxon>
    </lineage>
</organism>
<protein>
    <recommendedName>
        <fullName evidence="1">Type II secretion system protein GspE N-terminal domain-containing protein</fullName>
    </recommendedName>
</protein>
<dbReference type="AlphaFoldDB" id="A0A372IR91"/>
<dbReference type="OrthoDB" id="118270at2"/>
<keyword evidence="3" id="KW-1185">Reference proteome</keyword>
<dbReference type="RefSeq" id="WP_117298184.1">
    <property type="nucleotide sequence ID" value="NZ_QVQT02000002.1"/>
</dbReference>
<gene>
    <name evidence="2" type="ORF">D0Y96_04580</name>
</gene>
<dbReference type="Gene3D" id="3.30.300.160">
    <property type="entry name" value="Type II secretion system, protein E, N-terminal domain"/>
    <property type="match status" value="1"/>
</dbReference>
<comment type="caution">
    <text evidence="2">The sequence shown here is derived from an EMBL/GenBank/DDBJ whole genome shotgun (WGS) entry which is preliminary data.</text>
</comment>
<name>A0A372IR91_9BACT</name>
<dbReference type="InterPro" id="IPR007831">
    <property type="entry name" value="T2SS_GspE_N"/>
</dbReference>
<dbReference type="Proteomes" id="UP000264702">
    <property type="component" value="Unassembled WGS sequence"/>
</dbReference>
<dbReference type="Pfam" id="PF05157">
    <property type="entry name" value="MshEN"/>
    <property type="match status" value="1"/>
</dbReference>
<evidence type="ECO:0000259" key="1">
    <source>
        <dbReference type="Pfam" id="PF05157"/>
    </source>
</evidence>